<feature type="region of interest" description="Disordered" evidence="1">
    <location>
        <begin position="82"/>
        <end position="158"/>
    </location>
</feature>
<proteinExistence type="predicted"/>
<accession>A0AAD4DQE9</accession>
<dbReference type="RefSeq" id="XP_041217591.1">
    <property type="nucleotide sequence ID" value="XM_041368632.1"/>
</dbReference>
<name>A0AAD4DQE9_9AGAM</name>
<dbReference type="AlphaFoldDB" id="A0AAD4DQE9"/>
<dbReference type="GeneID" id="64662930"/>
<dbReference type="Proteomes" id="UP001195769">
    <property type="component" value="Unassembled WGS sequence"/>
</dbReference>
<dbReference type="EMBL" id="JABBWK010000152">
    <property type="protein sequence ID" value="KAG1889730.1"/>
    <property type="molecule type" value="Genomic_DNA"/>
</dbReference>
<organism evidence="2 3">
    <name type="scientific">Suillus fuscotomentosus</name>
    <dbReference type="NCBI Taxonomy" id="1912939"/>
    <lineage>
        <taxon>Eukaryota</taxon>
        <taxon>Fungi</taxon>
        <taxon>Dikarya</taxon>
        <taxon>Basidiomycota</taxon>
        <taxon>Agaricomycotina</taxon>
        <taxon>Agaricomycetes</taxon>
        <taxon>Agaricomycetidae</taxon>
        <taxon>Boletales</taxon>
        <taxon>Suillineae</taxon>
        <taxon>Suillaceae</taxon>
        <taxon>Suillus</taxon>
    </lineage>
</organism>
<comment type="caution">
    <text evidence="2">The sequence shown here is derived from an EMBL/GenBank/DDBJ whole genome shotgun (WGS) entry which is preliminary data.</text>
</comment>
<reference evidence="2" key="1">
    <citation type="journal article" date="2020" name="New Phytol.">
        <title>Comparative genomics reveals dynamic genome evolution in host specialist ectomycorrhizal fungi.</title>
        <authorList>
            <person name="Lofgren L.A."/>
            <person name="Nguyen N.H."/>
            <person name="Vilgalys R."/>
            <person name="Ruytinx J."/>
            <person name="Liao H.L."/>
            <person name="Branco S."/>
            <person name="Kuo A."/>
            <person name="LaButti K."/>
            <person name="Lipzen A."/>
            <person name="Andreopoulos W."/>
            <person name="Pangilinan J."/>
            <person name="Riley R."/>
            <person name="Hundley H."/>
            <person name="Na H."/>
            <person name="Barry K."/>
            <person name="Grigoriev I.V."/>
            <person name="Stajich J.E."/>
            <person name="Kennedy P.G."/>
        </authorList>
    </citation>
    <scope>NUCLEOTIDE SEQUENCE</scope>
    <source>
        <strain evidence="2">FC203</strain>
    </source>
</reference>
<evidence type="ECO:0000256" key="1">
    <source>
        <dbReference type="SAM" id="MobiDB-lite"/>
    </source>
</evidence>
<feature type="compositionally biased region" description="Low complexity" evidence="1">
    <location>
        <begin position="110"/>
        <end position="137"/>
    </location>
</feature>
<gene>
    <name evidence="2" type="ORF">F5891DRAFT_1198444</name>
</gene>
<evidence type="ECO:0000313" key="3">
    <source>
        <dbReference type="Proteomes" id="UP001195769"/>
    </source>
</evidence>
<keyword evidence="3" id="KW-1185">Reference proteome</keyword>
<evidence type="ECO:0000313" key="2">
    <source>
        <dbReference type="EMBL" id="KAG1889730.1"/>
    </source>
</evidence>
<sequence length="257" mass="28675">MASLTRSHRHLDPPYIDLQIMRNTSKAVSPFHDPEPGAPPPFPPMLTDQLKFFGSPCHSTMLITDEILLPKPKNTLAPEFKLAVRPSKNTHPSSPYLKRVSLERSRSRSRTPIPSDSSGSFDSLSDSDSSTSAASLSEDSKIPKPAGEPGRPGRGGYMLREALDWSPKAYTKFKNSMHHLIEEHLDMTKCASSQSPILLKTVHDKAVDAFPDLENYSEFWPVNDMIMMRLKYTSGRARQKEAGMVMGKSKKHTPKKS</sequence>
<protein>
    <submittedName>
        <fullName evidence="2">Uncharacterized protein</fullName>
    </submittedName>
</protein>